<evidence type="ECO:0000313" key="4">
    <source>
        <dbReference type="Proteomes" id="UP001642484"/>
    </source>
</evidence>
<dbReference type="EMBL" id="CAXAMN010000015">
    <property type="protein sequence ID" value="CAK8985893.1"/>
    <property type="molecule type" value="Genomic_DNA"/>
</dbReference>
<dbReference type="EMBL" id="CAXAMN010001625">
    <property type="protein sequence ID" value="CAK8995447.1"/>
    <property type="molecule type" value="Genomic_DNA"/>
</dbReference>
<reference evidence="3 4" key="1">
    <citation type="submission" date="2024-02" db="EMBL/GenBank/DDBJ databases">
        <authorList>
            <person name="Chen Y."/>
            <person name="Shah S."/>
            <person name="Dougan E. K."/>
            <person name="Thang M."/>
            <person name="Chan C."/>
        </authorList>
    </citation>
    <scope>NUCLEOTIDE SEQUENCE [LARGE SCALE GENOMIC DNA]</scope>
</reference>
<gene>
    <name evidence="2" type="ORF">CCMP2556_LOCUS312</name>
    <name evidence="3" type="ORF">CCMP2556_LOCUS4029</name>
</gene>
<feature type="compositionally biased region" description="Pro residues" evidence="1">
    <location>
        <begin position="229"/>
        <end position="255"/>
    </location>
</feature>
<keyword evidence="4" id="KW-1185">Reference proteome</keyword>
<sequence>MLRGSHVTVPPLRRSIRCCEVVSRRARGRGWAGRLLARVLGRKHRQLNFRCISSGCRRGMSGASLPDARRCLENVTIEIMILVTAFPTETNIRISCEMHRHVEQVLGKPSRPPRPRPPPRETLRERPRTLGPRAAPSLASGQRFAACAPPRTSQPHTPREAMNPRAPCTPSTGRPRPAWCQVKPCPVQEADDQSFREKWAAALAEIAEAVHRLRVLTGDEGDMLRDAAPPAPLAPPPPPLPLTKPEPHPVPPPLPRSRSHHVPHPPERPVCMAWESRTQRTWEAAEDIPRATAKAQAVHKFTTAAQPQPLGASLRDAAPPAPLAPPPPPLPLTKPEPHPVPPPLPRSWSHHVPHPPERPVCTAWEAGSCTQRTWEAAEDIPRATAKAQAVHKFTTAAQPQPLGASLYDSSPVTYAELQAAERWMPRSPAAAVPRWHLDGIQEATARAASSSRWRRTQATRGLRTEELLQSSQVSQREMREDPQHCLADLRLRLLSECDKKRLRLVIQSEKSSPTLAGRGQEGLTAKSCTVPWGDDVANSGHFRGKSAPSTESMFEPHQALDAMQAGCTEHDWQALDMKISMLPNLNVPTLGQDGATGGISTSAEDMLAADSHNPCKLSAKKEGMVGVTCPDGVWLTPSFQPFPSAISLGDAAECEVQRAAHDGPAMGNSSWHCPAQSQEVAVHREVEGHDLEEIISEVLDLFDVASEE</sequence>
<comment type="caution">
    <text evidence="3">The sequence shown here is derived from an EMBL/GenBank/DDBJ whole genome shotgun (WGS) entry which is preliminary data.</text>
</comment>
<evidence type="ECO:0000313" key="3">
    <source>
        <dbReference type="EMBL" id="CAK8995447.1"/>
    </source>
</evidence>
<name>A0ABP0I0E4_9DINO</name>
<accession>A0ABP0I0E4</accession>
<evidence type="ECO:0000256" key="1">
    <source>
        <dbReference type="SAM" id="MobiDB-lite"/>
    </source>
</evidence>
<feature type="region of interest" description="Disordered" evidence="1">
    <location>
        <begin position="304"/>
        <end position="344"/>
    </location>
</feature>
<feature type="compositionally biased region" description="Pro residues" evidence="1">
    <location>
        <begin position="319"/>
        <end position="344"/>
    </location>
</feature>
<feature type="region of interest" description="Disordered" evidence="1">
    <location>
        <begin position="222"/>
        <end position="271"/>
    </location>
</feature>
<dbReference type="Proteomes" id="UP001642484">
    <property type="component" value="Unassembled WGS sequence"/>
</dbReference>
<evidence type="ECO:0000313" key="2">
    <source>
        <dbReference type="EMBL" id="CAK8985893.1"/>
    </source>
</evidence>
<feature type="compositionally biased region" description="Basic and acidic residues" evidence="1">
    <location>
        <begin position="118"/>
        <end position="128"/>
    </location>
</feature>
<protein>
    <submittedName>
        <fullName evidence="3">Uncharacterized protein</fullName>
    </submittedName>
</protein>
<organism evidence="3 4">
    <name type="scientific">Durusdinium trenchii</name>
    <dbReference type="NCBI Taxonomy" id="1381693"/>
    <lineage>
        <taxon>Eukaryota</taxon>
        <taxon>Sar</taxon>
        <taxon>Alveolata</taxon>
        <taxon>Dinophyceae</taxon>
        <taxon>Suessiales</taxon>
        <taxon>Symbiodiniaceae</taxon>
        <taxon>Durusdinium</taxon>
    </lineage>
</organism>
<proteinExistence type="predicted"/>
<feature type="region of interest" description="Disordered" evidence="1">
    <location>
        <begin position="448"/>
        <end position="479"/>
    </location>
</feature>
<feature type="region of interest" description="Disordered" evidence="1">
    <location>
        <begin position="103"/>
        <end position="177"/>
    </location>
</feature>